<gene>
    <name evidence="1" type="ORF">PB01_20865</name>
</gene>
<dbReference type="EMBL" id="CP031224">
    <property type="protein sequence ID" value="QFG01285.1"/>
    <property type="molecule type" value="Genomic_DNA"/>
</dbReference>
<proteinExistence type="predicted"/>
<dbReference type="Proteomes" id="UP000325517">
    <property type="component" value="Plasmid pPB01"/>
</dbReference>
<protein>
    <submittedName>
        <fullName evidence="1">Uncharacterized protein</fullName>
    </submittedName>
</protein>
<dbReference type="RefSeq" id="WP_151702156.1">
    <property type="nucleotide sequence ID" value="NZ_CP031224.1"/>
</dbReference>
<accession>A0A5J6SW42</accession>
<keyword evidence="2" id="KW-1185">Reference proteome</keyword>
<name>A0A5J6SW42_9BACI</name>
<dbReference type="KEGG" id="psyo:PB01_20865"/>
<dbReference type="AlphaFoldDB" id="A0A5J6SW42"/>
<dbReference type="InterPro" id="IPR036388">
    <property type="entry name" value="WH-like_DNA-bd_sf"/>
</dbReference>
<sequence length="83" mass="9350">MKMEQLEFTVLPTALLNDTGFDYPIDKLLVICLFAYNDEGEGEPTKKILADMTSTCEEVVHDSLIRLVNNGMIELQEGSRLLD</sequence>
<reference evidence="1 2" key="1">
    <citation type="submission" date="2018-07" db="EMBL/GenBank/DDBJ databases">
        <title>Complete genome sequence of Psychrobacillus sp. PB01, isolated from iceberg, and comparative genome analysis of Psychrobacillus strains.</title>
        <authorList>
            <person name="Lee P.C."/>
        </authorList>
    </citation>
    <scope>NUCLEOTIDE SEQUENCE [LARGE SCALE GENOMIC DNA]</scope>
    <source>
        <strain evidence="1 2">PB01</strain>
        <plasmid evidence="2">ppb01</plasmid>
    </source>
</reference>
<dbReference type="Gene3D" id="1.10.10.10">
    <property type="entry name" value="Winged helix-like DNA-binding domain superfamily/Winged helix DNA-binding domain"/>
    <property type="match status" value="1"/>
</dbReference>
<evidence type="ECO:0000313" key="1">
    <source>
        <dbReference type="EMBL" id="QFG01285.1"/>
    </source>
</evidence>
<evidence type="ECO:0000313" key="2">
    <source>
        <dbReference type="Proteomes" id="UP000325517"/>
    </source>
</evidence>
<keyword evidence="1" id="KW-0614">Plasmid</keyword>
<organism evidence="1 2">
    <name type="scientific">Psychrobacillus glaciei</name>
    <dbReference type="NCBI Taxonomy" id="2283160"/>
    <lineage>
        <taxon>Bacteria</taxon>
        <taxon>Bacillati</taxon>
        <taxon>Bacillota</taxon>
        <taxon>Bacilli</taxon>
        <taxon>Bacillales</taxon>
        <taxon>Bacillaceae</taxon>
        <taxon>Psychrobacillus</taxon>
    </lineage>
</organism>
<geneLocation type="plasmid" evidence="2">
    <name>ppb01</name>
</geneLocation>